<evidence type="ECO:0000313" key="5">
    <source>
        <dbReference type="Proteomes" id="UP000019275"/>
    </source>
</evidence>
<dbReference type="CDD" id="cd04301">
    <property type="entry name" value="NAT_SF"/>
    <property type="match status" value="1"/>
</dbReference>
<evidence type="ECO:0000256" key="1">
    <source>
        <dbReference type="ARBA" id="ARBA00022679"/>
    </source>
</evidence>
<dbReference type="PROSITE" id="PS51186">
    <property type="entry name" value="GNAT"/>
    <property type="match status" value="1"/>
</dbReference>
<keyword evidence="1" id="KW-0808">Transferase</keyword>
<sequence>MEFKPISKANYSSVAKIYQDGISTGVATFETKVPTWDVWSKAHLPFGCIALFANEGTMQGWASLAAVSSRCVYGGVAEVSVYVAANARGKGYGKLLLKQLITISEQNNIWTLQAGIMRANKASLHLHKECGFREIGYREKIGRLNGKWLDNIILERRSAIVGI</sequence>
<dbReference type="Proteomes" id="UP000019275">
    <property type="component" value="Unassembled WGS sequence"/>
</dbReference>
<reference evidence="4 5" key="1">
    <citation type="journal article" date="2014" name="Genome Announc.">
        <title>Draft Genome Sequence of the Carrageenan-Degrading Bacterium Cellulophaga sp. Strain KL-A, Isolated from Decaying Marine Algae.</title>
        <authorList>
            <person name="Shan D."/>
            <person name="Ying J."/>
            <person name="Li X."/>
            <person name="Gao Z."/>
            <person name="Wei G."/>
            <person name="Shao Z."/>
        </authorList>
    </citation>
    <scope>NUCLEOTIDE SEQUENCE [LARGE SCALE GENOMIC DNA]</scope>
    <source>
        <strain evidence="4 5">KL-A</strain>
    </source>
</reference>
<dbReference type="InterPro" id="IPR000182">
    <property type="entry name" value="GNAT_dom"/>
</dbReference>
<keyword evidence="2" id="KW-0012">Acyltransferase</keyword>
<feature type="domain" description="N-acetyltransferase" evidence="3">
    <location>
        <begin position="1"/>
        <end position="150"/>
    </location>
</feature>
<dbReference type="InterPro" id="IPR016181">
    <property type="entry name" value="Acyl_CoA_acyltransferase"/>
</dbReference>
<gene>
    <name evidence="4" type="ORF">KLA_05507</name>
</gene>
<accession>A0ABN0RQM0</accession>
<dbReference type="PANTHER" id="PTHR43072">
    <property type="entry name" value="N-ACETYLTRANSFERASE"/>
    <property type="match status" value="1"/>
</dbReference>
<comment type="caution">
    <text evidence="4">The sequence shown here is derived from an EMBL/GenBank/DDBJ whole genome shotgun (WGS) entry which is preliminary data.</text>
</comment>
<dbReference type="Pfam" id="PF00583">
    <property type="entry name" value="Acetyltransf_1"/>
    <property type="match status" value="1"/>
</dbReference>
<protein>
    <submittedName>
        <fullName evidence="4">N-acetyltransferase GCN5</fullName>
    </submittedName>
</protein>
<evidence type="ECO:0000256" key="2">
    <source>
        <dbReference type="ARBA" id="ARBA00023315"/>
    </source>
</evidence>
<organism evidence="4 5">
    <name type="scientific">Cellulophaga geojensis KL-A</name>
    <dbReference type="NCBI Taxonomy" id="1328323"/>
    <lineage>
        <taxon>Bacteria</taxon>
        <taxon>Pseudomonadati</taxon>
        <taxon>Bacteroidota</taxon>
        <taxon>Flavobacteriia</taxon>
        <taxon>Flavobacteriales</taxon>
        <taxon>Flavobacteriaceae</taxon>
        <taxon>Cellulophaga</taxon>
    </lineage>
</organism>
<evidence type="ECO:0000259" key="3">
    <source>
        <dbReference type="PROSITE" id="PS51186"/>
    </source>
</evidence>
<name>A0ABN0RQM0_9FLAO</name>
<dbReference type="EMBL" id="ARZX01000005">
    <property type="protein sequence ID" value="EWH14101.1"/>
    <property type="molecule type" value="Genomic_DNA"/>
</dbReference>
<dbReference type="Gene3D" id="3.40.630.30">
    <property type="match status" value="1"/>
</dbReference>
<dbReference type="RefSeq" id="WP_034644510.1">
    <property type="nucleotide sequence ID" value="NZ_ARZX01000005.1"/>
</dbReference>
<evidence type="ECO:0000313" key="4">
    <source>
        <dbReference type="EMBL" id="EWH14101.1"/>
    </source>
</evidence>
<dbReference type="SUPFAM" id="SSF55729">
    <property type="entry name" value="Acyl-CoA N-acyltransferases (Nat)"/>
    <property type="match status" value="1"/>
</dbReference>
<dbReference type="PANTHER" id="PTHR43072:SF23">
    <property type="entry name" value="UPF0039 PROTEIN C11D3.02C"/>
    <property type="match status" value="1"/>
</dbReference>
<proteinExistence type="predicted"/>
<keyword evidence="5" id="KW-1185">Reference proteome</keyword>